<keyword evidence="2" id="KW-1185">Reference proteome</keyword>
<sequence>MDTPWAAWRSAEIGTGSIDVGPATSSGGHWAALRKLVPLYRCLTRVAVGDGCRTSFWHDDWLPGGPLSISVAALFSHTTSPEVTFAQVLTGGVDNILVPRLSRVGRRSWSRSAPPSQVSLVDGADVAPSFAAPALGTSWSPALSIGSATFADWLHQCGFHLEKPLAV</sequence>
<evidence type="ECO:0000313" key="1">
    <source>
        <dbReference type="EMBL" id="KAK1626645.1"/>
    </source>
</evidence>
<evidence type="ECO:0000313" key="2">
    <source>
        <dbReference type="Proteomes" id="UP001231189"/>
    </source>
</evidence>
<dbReference type="AlphaFoldDB" id="A0AAD8RJS3"/>
<comment type="caution">
    <text evidence="1">The sequence shown here is derived from an EMBL/GenBank/DDBJ whole genome shotgun (WGS) entry which is preliminary data.</text>
</comment>
<dbReference type="EMBL" id="JAUUTY010000005">
    <property type="protein sequence ID" value="KAK1626645.1"/>
    <property type="molecule type" value="Genomic_DNA"/>
</dbReference>
<reference evidence="1" key="1">
    <citation type="submission" date="2023-07" db="EMBL/GenBank/DDBJ databases">
        <title>A chromosome-level genome assembly of Lolium multiflorum.</title>
        <authorList>
            <person name="Chen Y."/>
            <person name="Copetti D."/>
            <person name="Kolliker R."/>
            <person name="Studer B."/>
        </authorList>
    </citation>
    <scope>NUCLEOTIDE SEQUENCE</scope>
    <source>
        <strain evidence="1">02402/16</strain>
        <tissue evidence="1">Leaf</tissue>
    </source>
</reference>
<proteinExistence type="predicted"/>
<organism evidence="1 2">
    <name type="scientific">Lolium multiflorum</name>
    <name type="common">Italian ryegrass</name>
    <name type="synonym">Lolium perenne subsp. multiflorum</name>
    <dbReference type="NCBI Taxonomy" id="4521"/>
    <lineage>
        <taxon>Eukaryota</taxon>
        <taxon>Viridiplantae</taxon>
        <taxon>Streptophyta</taxon>
        <taxon>Embryophyta</taxon>
        <taxon>Tracheophyta</taxon>
        <taxon>Spermatophyta</taxon>
        <taxon>Magnoliopsida</taxon>
        <taxon>Liliopsida</taxon>
        <taxon>Poales</taxon>
        <taxon>Poaceae</taxon>
        <taxon>BOP clade</taxon>
        <taxon>Pooideae</taxon>
        <taxon>Poodae</taxon>
        <taxon>Poeae</taxon>
        <taxon>Poeae Chloroplast Group 2 (Poeae type)</taxon>
        <taxon>Loliodinae</taxon>
        <taxon>Loliinae</taxon>
        <taxon>Lolium</taxon>
    </lineage>
</organism>
<gene>
    <name evidence="1" type="ORF">QYE76_000960</name>
</gene>
<accession>A0AAD8RJS3</accession>
<name>A0AAD8RJS3_LOLMU</name>
<dbReference type="Proteomes" id="UP001231189">
    <property type="component" value="Unassembled WGS sequence"/>
</dbReference>
<protein>
    <submittedName>
        <fullName evidence="1">Uncharacterized protein</fullName>
    </submittedName>
</protein>